<protein>
    <submittedName>
        <fullName evidence="2">Uncharacterized protein</fullName>
    </submittedName>
</protein>
<dbReference type="Proteomes" id="UP001143548">
    <property type="component" value="Unassembled WGS sequence"/>
</dbReference>
<evidence type="ECO:0000313" key="2">
    <source>
        <dbReference type="EMBL" id="GKZ26723.1"/>
    </source>
</evidence>
<evidence type="ECO:0000313" key="3">
    <source>
        <dbReference type="Proteomes" id="UP001143548"/>
    </source>
</evidence>
<name>A0A9W5Z1E8_9EURO</name>
<evidence type="ECO:0000256" key="1">
    <source>
        <dbReference type="SAM" id="SignalP"/>
    </source>
</evidence>
<organism evidence="2 3">
    <name type="scientific">Aspergillus brasiliensis</name>
    <dbReference type="NCBI Taxonomy" id="319629"/>
    <lineage>
        <taxon>Eukaryota</taxon>
        <taxon>Fungi</taxon>
        <taxon>Dikarya</taxon>
        <taxon>Ascomycota</taxon>
        <taxon>Pezizomycotina</taxon>
        <taxon>Eurotiomycetes</taxon>
        <taxon>Eurotiomycetidae</taxon>
        <taxon>Eurotiales</taxon>
        <taxon>Aspergillaceae</taxon>
        <taxon>Aspergillus</taxon>
        <taxon>Aspergillus subgen. Circumdati</taxon>
    </lineage>
</organism>
<proteinExistence type="predicted"/>
<sequence length="98" mass="10166">MKLTTALSALALIAIANAAVTGYCTPGLNYCSGVLNDVGDNNAAISDALRRSGHSSAISYPGVWGYFLFRCNGDQSLDVIQECDLGCRNNGAGNSDTC</sequence>
<feature type="chain" id="PRO_5040881607" evidence="1">
    <location>
        <begin position="19"/>
        <end position="98"/>
    </location>
</feature>
<comment type="caution">
    <text evidence="2">The sequence shown here is derived from an EMBL/GenBank/DDBJ whole genome shotgun (WGS) entry which is preliminary data.</text>
</comment>
<accession>A0A9W5Z1E8</accession>
<reference evidence="2" key="1">
    <citation type="submission" date="2022-07" db="EMBL/GenBank/DDBJ databases">
        <title>Taxonomy of Aspergillus series Nigri: significant species reduction supported by multi-species coalescent approaches.</title>
        <authorList>
            <person name="Bian C."/>
            <person name="Kusuya Y."/>
            <person name="Sklenar F."/>
            <person name="D'hooge E."/>
            <person name="Yaguchi T."/>
            <person name="Takahashi H."/>
            <person name="Hubka V."/>
        </authorList>
    </citation>
    <scope>NUCLEOTIDE SEQUENCE</scope>
    <source>
        <strain evidence="2">CBS 733.88</strain>
    </source>
</reference>
<feature type="signal peptide" evidence="1">
    <location>
        <begin position="1"/>
        <end position="18"/>
    </location>
</feature>
<keyword evidence="1" id="KW-0732">Signal</keyword>
<dbReference type="EMBL" id="BROQ01000159">
    <property type="protein sequence ID" value="GKZ26723.1"/>
    <property type="molecule type" value="Genomic_DNA"/>
</dbReference>
<gene>
    <name evidence="2" type="ORF">AbraCBS73388_002976</name>
</gene>
<dbReference type="AlphaFoldDB" id="A0A9W5Z1E8"/>